<dbReference type="AlphaFoldDB" id="A0A8S4BTL7"/>
<proteinExistence type="predicted"/>
<keyword evidence="2" id="KW-1185">Reference proteome</keyword>
<evidence type="ECO:0000313" key="1">
    <source>
        <dbReference type="EMBL" id="CAG6008079.1"/>
    </source>
</evidence>
<protein>
    <submittedName>
        <fullName evidence="1">(Atlantic silverside) hypothetical protein</fullName>
    </submittedName>
</protein>
<sequence length="142" mass="15976">MHANAVSVGSPVLIMGIIMGIMTQPDGSAYIVNLDGELRSNLHLPHETTFSHEVESIGESIRKLEGSLQSPERLTELHFVLPVYLDDTLLAVWRHGWHRRGKGFSETLEEISDHRKIYKMVKSDRYGTPSGLSWPRMTGLPL</sequence>
<accession>A0A8S4BTL7</accession>
<gene>
    <name evidence="1" type="ORF">MMEN_LOCUS18848</name>
</gene>
<dbReference type="OrthoDB" id="8693905at2759"/>
<name>A0A8S4BTL7_9TELE</name>
<organism evidence="1 2">
    <name type="scientific">Menidia menidia</name>
    <name type="common">Atlantic silverside</name>
    <dbReference type="NCBI Taxonomy" id="238744"/>
    <lineage>
        <taxon>Eukaryota</taxon>
        <taxon>Metazoa</taxon>
        <taxon>Chordata</taxon>
        <taxon>Craniata</taxon>
        <taxon>Vertebrata</taxon>
        <taxon>Euteleostomi</taxon>
        <taxon>Actinopterygii</taxon>
        <taxon>Neopterygii</taxon>
        <taxon>Teleostei</taxon>
        <taxon>Neoteleostei</taxon>
        <taxon>Acanthomorphata</taxon>
        <taxon>Ovalentaria</taxon>
        <taxon>Atherinomorphae</taxon>
        <taxon>Atheriniformes</taxon>
        <taxon>Atherinopsidae</taxon>
        <taxon>Menidiinae</taxon>
        <taxon>Menidia</taxon>
    </lineage>
</organism>
<reference evidence="1" key="1">
    <citation type="submission" date="2021-05" db="EMBL/GenBank/DDBJ databases">
        <authorList>
            <person name="Tigano A."/>
        </authorList>
    </citation>
    <scope>NUCLEOTIDE SEQUENCE</scope>
</reference>
<dbReference type="EMBL" id="CAJRST010037777">
    <property type="protein sequence ID" value="CAG6008079.1"/>
    <property type="molecule type" value="Genomic_DNA"/>
</dbReference>
<evidence type="ECO:0000313" key="2">
    <source>
        <dbReference type="Proteomes" id="UP000677803"/>
    </source>
</evidence>
<dbReference type="Proteomes" id="UP000677803">
    <property type="component" value="Unassembled WGS sequence"/>
</dbReference>
<comment type="caution">
    <text evidence="1">The sequence shown here is derived from an EMBL/GenBank/DDBJ whole genome shotgun (WGS) entry which is preliminary data.</text>
</comment>